<evidence type="ECO:0000313" key="1">
    <source>
        <dbReference type="EMBL" id="XDP46536.1"/>
    </source>
</evidence>
<protein>
    <submittedName>
        <fullName evidence="1">Uncharacterized protein</fullName>
    </submittedName>
</protein>
<organism evidence="1">
    <name type="scientific">Sinomonas puerhi</name>
    <dbReference type="NCBI Taxonomy" id="3238584"/>
    <lineage>
        <taxon>Bacteria</taxon>
        <taxon>Bacillati</taxon>
        <taxon>Actinomycetota</taxon>
        <taxon>Actinomycetes</taxon>
        <taxon>Micrococcales</taxon>
        <taxon>Micrococcaceae</taxon>
        <taxon>Sinomonas</taxon>
    </lineage>
</organism>
<dbReference type="RefSeq" id="WP_369046847.1">
    <property type="nucleotide sequence ID" value="NZ_CP163302.1"/>
</dbReference>
<gene>
    <name evidence="1" type="ORF">AB5L97_05870</name>
</gene>
<name>A0AB39L6N5_9MICC</name>
<dbReference type="EMBL" id="CP163302">
    <property type="protein sequence ID" value="XDP46536.1"/>
    <property type="molecule type" value="Genomic_DNA"/>
</dbReference>
<sequence length="63" mass="6681">MTKLTITDLAAETVELLPSRETLTLDTNLAGIWASNMSLAANVDTFFSHATSTAVQGILVVQS</sequence>
<proteinExistence type="predicted"/>
<dbReference type="AlphaFoldDB" id="A0AB39L6N5"/>
<reference evidence="1" key="1">
    <citation type="submission" date="2024-07" db="EMBL/GenBank/DDBJ databases">
        <authorList>
            <person name="fu j."/>
        </authorList>
    </citation>
    <scope>NUCLEOTIDE SEQUENCE</scope>
    <source>
        <strain evidence="1">P10A9</strain>
    </source>
</reference>
<dbReference type="KEGG" id="spue:AB5L97_05870"/>
<accession>A0AB39L6N5</accession>